<proteinExistence type="predicted"/>
<gene>
    <name evidence="1" type="ORF">AB5J52_28665</name>
</gene>
<dbReference type="RefSeq" id="WP_369224780.1">
    <property type="nucleotide sequence ID" value="NZ_CP163441.1"/>
</dbReference>
<evidence type="ECO:0000313" key="1">
    <source>
        <dbReference type="EMBL" id="XDQ45913.1"/>
    </source>
</evidence>
<organism evidence="1">
    <name type="scientific">Streptomyces sp. R39</name>
    <dbReference type="NCBI Taxonomy" id="3238631"/>
    <lineage>
        <taxon>Bacteria</taxon>
        <taxon>Bacillati</taxon>
        <taxon>Actinomycetota</taxon>
        <taxon>Actinomycetes</taxon>
        <taxon>Kitasatosporales</taxon>
        <taxon>Streptomycetaceae</taxon>
        <taxon>Streptomyces</taxon>
    </lineage>
</organism>
<protein>
    <submittedName>
        <fullName evidence="1">Uncharacterized protein</fullName>
    </submittedName>
</protein>
<dbReference type="EMBL" id="CP163441">
    <property type="protein sequence ID" value="XDQ45913.1"/>
    <property type="molecule type" value="Genomic_DNA"/>
</dbReference>
<name>A0AB39QQZ0_9ACTN</name>
<accession>A0AB39QQZ0</accession>
<reference evidence="1" key="1">
    <citation type="submission" date="2024-07" db="EMBL/GenBank/DDBJ databases">
        <authorList>
            <person name="Yu S.T."/>
        </authorList>
    </citation>
    <scope>NUCLEOTIDE SEQUENCE</scope>
    <source>
        <strain evidence="1">R39</strain>
    </source>
</reference>
<sequence>MALKVIGGDVRMVDPAEYDKDIPRVQEHLRKFERAFGKVRRTHKGRPVDEIRQALLEEFESEGLIVWSEVADDAARRIAEEQADEA</sequence>
<dbReference type="AlphaFoldDB" id="A0AB39QQZ0"/>